<proteinExistence type="predicted"/>
<comment type="caution">
    <text evidence="2">The sequence shown here is derived from an EMBL/GenBank/DDBJ whole genome shotgun (WGS) entry which is preliminary data.</text>
</comment>
<evidence type="ECO:0000256" key="1">
    <source>
        <dbReference type="SAM" id="MobiDB-lite"/>
    </source>
</evidence>
<feature type="compositionally biased region" description="Basic and acidic residues" evidence="1">
    <location>
        <begin position="21"/>
        <end position="46"/>
    </location>
</feature>
<sequence length="134" mass="14633">MSSSDPTDHALATIASILDHPVSHREPEKAPAEGRPDASGRVEADGYSKLGPGPMEAIRFKWSVRRDGDGRYFVDETIGENSQPMSTGPMSPDAAIQLVDDRESEARQRFEMLKNEMTGRAAAANMDRTDDGEI</sequence>
<name>A0A1J5PAZ2_9ZZZZ</name>
<feature type="region of interest" description="Disordered" evidence="1">
    <location>
        <begin position="1"/>
        <end position="50"/>
    </location>
</feature>
<feature type="region of interest" description="Disordered" evidence="1">
    <location>
        <begin position="112"/>
        <end position="134"/>
    </location>
</feature>
<evidence type="ECO:0000313" key="2">
    <source>
        <dbReference type="EMBL" id="OIQ68809.1"/>
    </source>
</evidence>
<protein>
    <submittedName>
        <fullName evidence="2">Uncharacterized protein</fullName>
    </submittedName>
</protein>
<organism evidence="2">
    <name type="scientific">mine drainage metagenome</name>
    <dbReference type="NCBI Taxonomy" id="410659"/>
    <lineage>
        <taxon>unclassified sequences</taxon>
        <taxon>metagenomes</taxon>
        <taxon>ecological metagenomes</taxon>
    </lineage>
</organism>
<gene>
    <name evidence="2" type="ORF">GALL_495930</name>
</gene>
<accession>A0A1J5PAZ2</accession>
<dbReference type="AlphaFoldDB" id="A0A1J5PAZ2"/>
<dbReference type="EMBL" id="MLJW01005093">
    <property type="protein sequence ID" value="OIQ68809.1"/>
    <property type="molecule type" value="Genomic_DNA"/>
</dbReference>
<reference evidence="2" key="1">
    <citation type="submission" date="2016-10" db="EMBL/GenBank/DDBJ databases">
        <title>Sequence of Gallionella enrichment culture.</title>
        <authorList>
            <person name="Poehlein A."/>
            <person name="Muehling M."/>
            <person name="Daniel R."/>
        </authorList>
    </citation>
    <scope>NUCLEOTIDE SEQUENCE</scope>
</reference>